<reference evidence="3" key="3">
    <citation type="submission" date="2021-03" db="EMBL/GenBank/DDBJ databases">
        <title>Genomic Encyclopedia of Type Strains, Phase IV (KMG-IV): sequencing the most valuable type-strain genomes for metagenomic binning, comparative biology and taxonomic classification.</title>
        <authorList>
            <person name="Goeker M."/>
        </authorList>
    </citation>
    <scope>NUCLEOTIDE SEQUENCE</scope>
    <source>
        <strain evidence="3">DSM 22443</strain>
    </source>
</reference>
<accession>A0A830G1U3</accession>
<proteinExistence type="predicted"/>
<protein>
    <submittedName>
        <fullName evidence="3">Nitrogen fixation/metabolism regulation signal transduction histidine kinase</fullName>
    </submittedName>
</protein>
<dbReference type="AlphaFoldDB" id="A0A830G1U3"/>
<evidence type="ECO:0000313" key="3">
    <source>
        <dbReference type="EMBL" id="MBP1954914.1"/>
    </source>
</evidence>
<keyword evidence="3" id="KW-0808">Transferase</keyword>
<keyword evidence="3" id="KW-0418">Kinase</keyword>
<dbReference type="Proteomes" id="UP000765891">
    <property type="component" value="Unassembled WGS sequence"/>
</dbReference>
<comment type="caution">
    <text evidence="2">The sequence shown here is derived from an EMBL/GenBank/DDBJ whole genome shotgun (WGS) entry which is preliminary data.</text>
</comment>
<gene>
    <name evidence="2" type="ORF">GCM10009017_20770</name>
    <name evidence="3" type="ORF">J2752_001826</name>
</gene>
<reference evidence="2" key="2">
    <citation type="submission" date="2020-09" db="EMBL/GenBank/DDBJ databases">
        <authorList>
            <person name="Sun Q."/>
            <person name="Ohkuma M."/>
        </authorList>
    </citation>
    <scope>NUCLEOTIDE SEQUENCE</scope>
    <source>
        <strain evidence="2">JCM 16108</strain>
    </source>
</reference>
<keyword evidence="4" id="KW-1185">Reference proteome</keyword>
<keyword evidence="1" id="KW-1133">Transmembrane helix</keyword>
<feature type="transmembrane region" description="Helical" evidence="1">
    <location>
        <begin position="97"/>
        <end position="124"/>
    </location>
</feature>
<evidence type="ECO:0000313" key="4">
    <source>
        <dbReference type="Proteomes" id="UP000614609"/>
    </source>
</evidence>
<evidence type="ECO:0000256" key="1">
    <source>
        <dbReference type="SAM" id="Phobius"/>
    </source>
</evidence>
<dbReference type="EMBL" id="BMOO01000004">
    <property type="protein sequence ID" value="GGM70412.1"/>
    <property type="molecule type" value="Genomic_DNA"/>
</dbReference>
<feature type="transmembrane region" description="Helical" evidence="1">
    <location>
        <begin position="57"/>
        <end position="77"/>
    </location>
</feature>
<name>A0A830G1U3_9EURY</name>
<dbReference type="RefSeq" id="WP_188872529.1">
    <property type="nucleotide sequence ID" value="NZ_BMOO01000004.1"/>
</dbReference>
<feature type="transmembrane region" description="Helical" evidence="1">
    <location>
        <begin position="29"/>
        <end position="50"/>
    </location>
</feature>
<dbReference type="GO" id="GO:0016301">
    <property type="term" value="F:kinase activity"/>
    <property type="evidence" value="ECO:0007669"/>
    <property type="project" value="UniProtKB-KW"/>
</dbReference>
<evidence type="ECO:0000313" key="2">
    <source>
        <dbReference type="EMBL" id="GGM70412.1"/>
    </source>
</evidence>
<organism evidence="2 4">
    <name type="scientific">Halarchaeum rubridurum</name>
    <dbReference type="NCBI Taxonomy" id="489911"/>
    <lineage>
        <taxon>Archaea</taxon>
        <taxon>Methanobacteriati</taxon>
        <taxon>Methanobacteriota</taxon>
        <taxon>Stenosarchaea group</taxon>
        <taxon>Halobacteria</taxon>
        <taxon>Halobacteriales</taxon>
        <taxon>Halobacteriaceae</taxon>
    </lineage>
</organism>
<reference evidence="2" key="1">
    <citation type="journal article" date="2014" name="Int. J. Syst. Evol. Microbiol.">
        <title>Complete genome sequence of Corynebacterium casei LMG S-19264T (=DSM 44701T), isolated from a smear-ripened cheese.</title>
        <authorList>
            <consortium name="US DOE Joint Genome Institute (JGI-PGF)"/>
            <person name="Walter F."/>
            <person name="Albersmeier A."/>
            <person name="Kalinowski J."/>
            <person name="Ruckert C."/>
        </authorList>
    </citation>
    <scope>NUCLEOTIDE SEQUENCE</scope>
    <source>
        <strain evidence="2">JCM 16108</strain>
    </source>
</reference>
<dbReference type="Proteomes" id="UP000614609">
    <property type="component" value="Unassembled WGS sequence"/>
</dbReference>
<dbReference type="EMBL" id="JAGGKO010000003">
    <property type="protein sequence ID" value="MBP1954914.1"/>
    <property type="molecule type" value="Genomic_DNA"/>
</dbReference>
<sequence>MSEKDGAISDLLPEESAGLSLSLTPGLSALLTVFGVVVSALVLAGVGYALDFHRQEVVVTVVSLAVLIFLGVGYALFRAMIAATNRDENAGNATTHPAFLLLFVFLAFLVAVYLAFLYSTFYMYL</sequence>
<keyword evidence="1" id="KW-0472">Membrane</keyword>
<keyword evidence="1" id="KW-0812">Transmembrane</keyword>